<dbReference type="eggNOG" id="COG4324">
    <property type="taxonomic scope" value="Bacteria"/>
</dbReference>
<dbReference type="InterPro" id="IPR014553">
    <property type="entry name" value="Aminopept"/>
</dbReference>
<keyword evidence="1" id="KW-0378">Hydrolase</keyword>
<dbReference type="AlphaFoldDB" id="E4TLR7"/>
<keyword evidence="1" id="KW-0645">Protease</keyword>
<accession>E4TLR7</accession>
<protein>
    <submittedName>
        <fullName evidence="1">Aminopeptidase</fullName>
    </submittedName>
</protein>
<dbReference type="RefSeq" id="WP_013455488.1">
    <property type="nucleotide sequence ID" value="NC_014759.1"/>
</dbReference>
<dbReference type="HOGENOM" id="CLU_064960_0_0_10"/>
<sequence>MKSIFRKILLLTITIIMMFVVIKWDLLQYGWQQAKGQFSIMYNAEPLDTYLNKASFPDSLKAKIRLVENVKAFAKSEIGFSSESQYQKMFDQKGKELMWVVTAAYPYKLENYEWKFPLLGKLSYKGFFIEKEALKLEKELKNQGFDVRLRTASAWSTLGWLNDPLLSNVLQYSNGRLAELIFHELTHDEIFIKDSVDFNENLASFFGQEFTKMFFEKNRDEYGQDYKEYISELKDRNALNQFIRNYLPKFDSLYQELEGYSTTEKENQKYYLIEKFKEDLQNQKFTNPKYKKFSTSEIDVNNAYLLAYKRYSGHQQLLEKELEKQFDRDIKRMLEFYQKNFNSL</sequence>
<proteinExistence type="predicted"/>
<keyword evidence="2" id="KW-1185">Reference proteome</keyword>
<dbReference type="STRING" id="643867.Ftrac_3372"/>
<dbReference type="KEGG" id="mtt:Ftrac_3372"/>
<dbReference type="Proteomes" id="UP000008720">
    <property type="component" value="Chromosome"/>
</dbReference>
<keyword evidence="1" id="KW-0031">Aminopeptidase</keyword>
<dbReference type="Pfam" id="PF10023">
    <property type="entry name" value="Aminopep"/>
    <property type="match status" value="1"/>
</dbReference>
<reference evidence="1 2" key="1">
    <citation type="journal article" date="2011" name="Stand. Genomic Sci.">
        <title>Complete genome sequence of Marivirga tractuosa type strain (H-43).</title>
        <authorList>
            <person name="Pagani I."/>
            <person name="Chertkov O."/>
            <person name="Lapidus A."/>
            <person name="Lucas S."/>
            <person name="Del Rio T.G."/>
            <person name="Tice H."/>
            <person name="Copeland A."/>
            <person name="Cheng J.F."/>
            <person name="Nolan M."/>
            <person name="Saunders E."/>
            <person name="Pitluck S."/>
            <person name="Held B."/>
            <person name="Goodwin L."/>
            <person name="Liolios K."/>
            <person name="Ovchinikova G."/>
            <person name="Ivanova N."/>
            <person name="Mavromatis K."/>
            <person name="Pati A."/>
            <person name="Chen A."/>
            <person name="Palaniappan K."/>
            <person name="Land M."/>
            <person name="Hauser L."/>
            <person name="Jeffries C.D."/>
            <person name="Detter J.C."/>
            <person name="Han C."/>
            <person name="Tapia R."/>
            <person name="Ngatchou-Djao O.D."/>
            <person name="Rohde M."/>
            <person name="Goker M."/>
            <person name="Spring S."/>
            <person name="Sikorski J."/>
            <person name="Woyke T."/>
            <person name="Bristow J."/>
            <person name="Eisen J.A."/>
            <person name="Markowitz V."/>
            <person name="Hugenholtz P."/>
            <person name="Klenk H.P."/>
            <person name="Kyrpides N.C."/>
        </authorList>
    </citation>
    <scope>NUCLEOTIDE SEQUENCE [LARGE SCALE GENOMIC DNA]</scope>
    <source>
        <strain evidence="2">ATCC 23168 / DSM 4126 / NBRC 15989 / NCIMB 1408 / VKM B-1430 / H-43</strain>
    </source>
</reference>
<dbReference type="EMBL" id="CP002349">
    <property type="protein sequence ID" value="ADR23346.1"/>
    <property type="molecule type" value="Genomic_DNA"/>
</dbReference>
<dbReference type="OrthoDB" id="357991at2"/>
<organism evidence="1 2">
    <name type="scientific">Marivirga tractuosa (strain ATCC 23168 / DSM 4126 / NBRC 15989 / NCIMB 1408 / VKM B-1430 / H-43)</name>
    <name type="common">Microscilla tractuosa</name>
    <name type="synonym">Flexibacter tractuosus</name>
    <dbReference type="NCBI Taxonomy" id="643867"/>
    <lineage>
        <taxon>Bacteria</taxon>
        <taxon>Pseudomonadati</taxon>
        <taxon>Bacteroidota</taxon>
        <taxon>Cytophagia</taxon>
        <taxon>Cytophagales</taxon>
        <taxon>Marivirgaceae</taxon>
        <taxon>Marivirga</taxon>
    </lineage>
</organism>
<evidence type="ECO:0000313" key="1">
    <source>
        <dbReference type="EMBL" id="ADR23346.1"/>
    </source>
</evidence>
<gene>
    <name evidence="1" type="ordered locus">Ftrac_3372</name>
</gene>
<evidence type="ECO:0000313" key="2">
    <source>
        <dbReference type="Proteomes" id="UP000008720"/>
    </source>
</evidence>
<name>E4TLR7_MARTH</name>
<dbReference type="GO" id="GO:0004177">
    <property type="term" value="F:aminopeptidase activity"/>
    <property type="evidence" value="ECO:0007669"/>
    <property type="project" value="UniProtKB-KW"/>
</dbReference>